<evidence type="ECO:0000256" key="1">
    <source>
        <dbReference type="SAM" id="MobiDB-lite"/>
    </source>
</evidence>
<evidence type="ECO:0000256" key="2">
    <source>
        <dbReference type="SAM" id="Phobius"/>
    </source>
</evidence>
<sequence length="204" mass="22378">MLVAITAAQMGLVAFGNITDFGTNAAFVQHVFAMDTTFNSPDTMWRSITHPGLSTTAYLVVIGWEVLITVVLVAALVMWLRSHADARRAELARRLASAGWLLEVLLFGGGFIVIGGEWFMMWQSEKWNGLQAALQNLIIAAIGLIWCTSRRGNPEPRPERAGGPALKNINWGPGDRGRRAAVTPARIEPIGRFRGKSPISRRAR</sequence>
<dbReference type="InterPro" id="IPR018681">
    <property type="entry name" value="DUF2165_transmembrane"/>
</dbReference>
<feature type="transmembrane region" description="Helical" evidence="2">
    <location>
        <begin position="100"/>
        <end position="121"/>
    </location>
</feature>
<feature type="transmembrane region" description="Helical" evidence="2">
    <location>
        <begin position="127"/>
        <end position="147"/>
    </location>
</feature>
<accession>A0ABP6RJ24</accession>
<evidence type="ECO:0000313" key="4">
    <source>
        <dbReference type="Proteomes" id="UP001500483"/>
    </source>
</evidence>
<evidence type="ECO:0008006" key="5">
    <source>
        <dbReference type="Google" id="ProtNLM"/>
    </source>
</evidence>
<dbReference type="EMBL" id="BAAAYK010000008">
    <property type="protein sequence ID" value="GAA3352896.1"/>
    <property type="molecule type" value="Genomic_DNA"/>
</dbReference>
<comment type="caution">
    <text evidence="3">The sequence shown here is derived from an EMBL/GenBank/DDBJ whole genome shotgun (WGS) entry which is preliminary data.</text>
</comment>
<proteinExistence type="predicted"/>
<feature type="transmembrane region" description="Helical" evidence="2">
    <location>
        <begin position="57"/>
        <end position="80"/>
    </location>
</feature>
<dbReference type="Proteomes" id="UP001500483">
    <property type="component" value="Unassembled WGS sequence"/>
</dbReference>
<dbReference type="Pfam" id="PF09933">
    <property type="entry name" value="DUF2165"/>
    <property type="match status" value="1"/>
</dbReference>
<gene>
    <name evidence="3" type="ORF">GCM10020366_04260</name>
</gene>
<reference evidence="4" key="1">
    <citation type="journal article" date="2019" name="Int. J. Syst. Evol. Microbiol.">
        <title>The Global Catalogue of Microorganisms (GCM) 10K type strain sequencing project: providing services to taxonomists for standard genome sequencing and annotation.</title>
        <authorList>
            <consortium name="The Broad Institute Genomics Platform"/>
            <consortium name="The Broad Institute Genome Sequencing Center for Infectious Disease"/>
            <person name="Wu L."/>
            <person name="Ma J."/>
        </authorList>
    </citation>
    <scope>NUCLEOTIDE SEQUENCE [LARGE SCALE GENOMIC DNA]</scope>
    <source>
        <strain evidence="4">JCM 9687</strain>
    </source>
</reference>
<keyword evidence="2" id="KW-1133">Transmembrane helix</keyword>
<keyword evidence="2" id="KW-0812">Transmembrane</keyword>
<keyword evidence="2" id="KW-0472">Membrane</keyword>
<name>A0ABP6RJ24_9PSEU</name>
<protein>
    <recommendedName>
        <fullName evidence="5">DUF2165 domain-containing protein</fullName>
    </recommendedName>
</protein>
<organism evidence="3 4">
    <name type="scientific">Saccharopolyspora gregorii</name>
    <dbReference type="NCBI Taxonomy" id="33914"/>
    <lineage>
        <taxon>Bacteria</taxon>
        <taxon>Bacillati</taxon>
        <taxon>Actinomycetota</taxon>
        <taxon>Actinomycetes</taxon>
        <taxon>Pseudonocardiales</taxon>
        <taxon>Pseudonocardiaceae</taxon>
        <taxon>Saccharopolyspora</taxon>
    </lineage>
</organism>
<keyword evidence="4" id="KW-1185">Reference proteome</keyword>
<feature type="compositionally biased region" description="Basic residues" evidence="1">
    <location>
        <begin position="193"/>
        <end position="204"/>
    </location>
</feature>
<evidence type="ECO:0000313" key="3">
    <source>
        <dbReference type="EMBL" id="GAA3352896.1"/>
    </source>
</evidence>
<feature type="region of interest" description="Disordered" evidence="1">
    <location>
        <begin position="153"/>
        <end position="204"/>
    </location>
</feature>